<dbReference type="Proteomes" id="UP000260862">
    <property type="component" value="Unassembled WGS sequence"/>
</dbReference>
<dbReference type="NCBIfam" id="TIGR01730">
    <property type="entry name" value="RND_mfp"/>
    <property type="match status" value="1"/>
</dbReference>
<dbReference type="Proteomes" id="UP000260780">
    <property type="component" value="Unassembled WGS sequence"/>
</dbReference>
<dbReference type="EMBL" id="QSTF01000026">
    <property type="protein sequence ID" value="RGM38628.1"/>
    <property type="molecule type" value="Genomic_DNA"/>
</dbReference>
<organism evidence="5 8">
    <name type="scientific">Phocaeicola plebeius</name>
    <dbReference type="NCBI Taxonomy" id="310297"/>
    <lineage>
        <taxon>Bacteria</taxon>
        <taxon>Pseudomonadati</taxon>
        <taxon>Bacteroidota</taxon>
        <taxon>Bacteroidia</taxon>
        <taxon>Bacteroidales</taxon>
        <taxon>Bacteroidaceae</taxon>
        <taxon>Phocaeicola</taxon>
    </lineage>
</organism>
<protein>
    <submittedName>
        <fullName evidence="5">Efflux RND transporter periplasmic adaptor subunit</fullName>
    </submittedName>
</protein>
<evidence type="ECO:0000313" key="8">
    <source>
        <dbReference type="Proteomes" id="UP000260862"/>
    </source>
</evidence>
<evidence type="ECO:0000259" key="4">
    <source>
        <dbReference type="Pfam" id="PF25973"/>
    </source>
</evidence>
<dbReference type="InterPro" id="IPR058792">
    <property type="entry name" value="Beta-barrel_RND_2"/>
</dbReference>
<evidence type="ECO:0000259" key="3">
    <source>
        <dbReference type="Pfam" id="PF25967"/>
    </source>
</evidence>
<evidence type="ECO:0000259" key="2">
    <source>
        <dbReference type="Pfam" id="PF25954"/>
    </source>
</evidence>
<dbReference type="Gene3D" id="2.40.50.100">
    <property type="match status" value="1"/>
</dbReference>
<proteinExistence type="inferred from homology"/>
<dbReference type="Gene3D" id="2.40.420.20">
    <property type="match status" value="1"/>
</dbReference>
<evidence type="ECO:0000313" key="6">
    <source>
        <dbReference type="EMBL" id="RGM38628.1"/>
    </source>
</evidence>
<dbReference type="AlphaFoldDB" id="A0A3E4MZU7"/>
<feature type="domain" description="CusB-like beta-barrel" evidence="2">
    <location>
        <begin position="210"/>
        <end position="283"/>
    </location>
</feature>
<feature type="domain" description="Multidrug resistance protein MdtA-like C-terminal permuted SH3" evidence="3">
    <location>
        <begin position="288"/>
        <end position="350"/>
    </location>
</feature>
<dbReference type="Gene3D" id="2.40.30.170">
    <property type="match status" value="1"/>
</dbReference>
<sequence length="359" mass="39157">MPFSLRSQIADILNILEFMKKNYLMAVCLFLTVMSGCGNKEQAPQQAEPVKVKVMSVVSSVRNEAVRFSGTVQEENGSSLSFPLMGRVKSVKVDLGSRVRQGQLLATLDEVSMQNTYQAAKTALKQAEDAYQRMKELHEKGSLAEMKWVEVQSKLQQAQSMEAVARKNLTDCQLYAPFSGVIAEKSLEVGQNVVPGVQVLKLVSDDRLKVRISVPETEIARVARGQKAVIEAPVLNGTKAEGVVTEKGVQANPLSRSYEVNVGIQTKNTGLLPGMVTEVWLQDADKSQACVLPANVLQLDEHNNYFVWLKGEDGKASKRVVMCGKFTATGVTVVNGLNEGDEVIVEGQQKVCEGTPLAL</sequence>
<dbReference type="GO" id="GO:0015562">
    <property type="term" value="F:efflux transmembrane transporter activity"/>
    <property type="evidence" value="ECO:0007669"/>
    <property type="project" value="TreeGrafter"/>
</dbReference>
<dbReference type="InterPro" id="IPR058647">
    <property type="entry name" value="BSH_CzcB-like"/>
</dbReference>
<comment type="caution">
    <text evidence="5">The sequence shown here is derived from an EMBL/GenBank/DDBJ whole genome shotgun (WGS) entry which is preliminary data.</text>
</comment>
<dbReference type="PANTHER" id="PTHR30469">
    <property type="entry name" value="MULTIDRUG RESISTANCE PROTEIN MDTA"/>
    <property type="match status" value="1"/>
</dbReference>
<reference evidence="7 8" key="1">
    <citation type="submission" date="2018-08" db="EMBL/GenBank/DDBJ databases">
        <title>A genome reference for cultivated species of the human gut microbiota.</title>
        <authorList>
            <person name="Zou Y."/>
            <person name="Xue W."/>
            <person name="Luo G."/>
        </authorList>
    </citation>
    <scope>NUCLEOTIDE SEQUENCE [LARGE SCALE GENOMIC DNA]</scope>
    <source>
        <strain evidence="6 7">OM08-14</strain>
        <strain evidence="5 8">TF10-3AC</strain>
    </source>
</reference>
<evidence type="ECO:0000256" key="1">
    <source>
        <dbReference type="ARBA" id="ARBA00009477"/>
    </source>
</evidence>
<accession>A0A3E4MZU7</accession>
<name>A0A3E4MZU7_9BACT</name>
<gene>
    <name evidence="6" type="ORF">DXC17_10290</name>
    <name evidence="5" type="ORF">DXD04_09415</name>
</gene>
<dbReference type="EMBL" id="QSQT01000016">
    <property type="protein sequence ID" value="RGK54882.1"/>
    <property type="molecule type" value="Genomic_DNA"/>
</dbReference>
<dbReference type="InterPro" id="IPR058627">
    <property type="entry name" value="MdtA-like_C"/>
</dbReference>
<feature type="domain" description="CzcB-like barrel-sandwich hybrid" evidence="4">
    <location>
        <begin position="84"/>
        <end position="201"/>
    </location>
</feature>
<dbReference type="Pfam" id="PF25973">
    <property type="entry name" value="BSH_CzcB"/>
    <property type="match status" value="1"/>
</dbReference>
<dbReference type="InterPro" id="IPR006143">
    <property type="entry name" value="RND_pump_MFP"/>
</dbReference>
<keyword evidence="8" id="KW-1185">Reference proteome</keyword>
<dbReference type="Pfam" id="PF25954">
    <property type="entry name" value="Beta-barrel_RND_2"/>
    <property type="match status" value="1"/>
</dbReference>
<dbReference type="GO" id="GO:1990281">
    <property type="term" value="C:efflux pump complex"/>
    <property type="evidence" value="ECO:0007669"/>
    <property type="project" value="TreeGrafter"/>
</dbReference>
<comment type="similarity">
    <text evidence="1">Belongs to the membrane fusion protein (MFP) (TC 8.A.1) family.</text>
</comment>
<dbReference type="SUPFAM" id="SSF111369">
    <property type="entry name" value="HlyD-like secretion proteins"/>
    <property type="match status" value="1"/>
</dbReference>
<evidence type="ECO:0000313" key="5">
    <source>
        <dbReference type="EMBL" id="RGK54882.1"/>
    </source>
</evidence>
<dbReference type="Pfam" id="PF25967">
    <property type="entry name" value="RND-MFP_C"/>
    <property type="match status" value="1"/>
</dbReference>
<evidence type="ECO:0000313" key="7">
    <source>
        <dbReference type="Proteomes" id="UP000260780"/>
    </source>
</evidence>